<evidence type="ECO:0000313" key="7">
    <source>
        <dbReference type="Proteomes" id="UP000319801"/>
    </source>
</evidence>
<dbReference type="InterPro" id="IPR036259">
    <property type="entry name" value="MFS_trans_sf"/>
</dbReference>
<keyword evidence="6" id="KW-0813">Transport</keyword>
<sequence length="138" mass="15533">MLSIVPHGACHSMSFEISPSLCGTACITAPLPGELFNQSFQSAAFTVACIVNWTGLFFIGMVFPLIVEHLDYFCFLIFFVFCFATAMFVWYNVPETRNKSVMEISAEFQRMHSNAERSETKLTTLQDAHTRNGPCTRL</sequence>
<reference evidence="6 7" key="1">
    <citation type="journal article" date="2019" name="Genome Biol. Evol.">
        <title>Whole-Genome Sequencing of the Giant Devil Catfish, Bagarius yarrelli.</title>
        <authorList>
            <person name="Jiang W."/>
            <person name="Lv Y."/>
            <person name="Cheng L."/>
            <person name="Yang K."/>
            <person name="Chao B."/>
            <person name="Wang X."/>
            <person name="Li Y."/>
            <person name="Pan X."/>
            <person name="You X."/>
            <person name="Zhang Y."/>
            <person name="Yang J."/>
            <person name="Li J."/>
            <person name="Zhang X."/>
            <person name="Liu S."/>
            <person name="Sun C."/>
            <person name="Yang J."/>
            <person name="Shi Q."/>
        </authorList>
    </citation>
    <scope>NUCLEOTIDE SEQUENCE [LARGE SCALE GENOMIC DNA]</scope>
    <source>
        <strain evidence="6">JWS20170419001</strain>
        <tissue evidence="6">Muscle</tissue>
    </source>
</reference>
<evidence type="ECO:0000256" key="1">
    <source>
        <dbReference type="ARBA" id="ARBA00004141"/>
    </source>
</evidence>
<dbReference type="AlphaFoldDB" id="A0A556U2M6"/>
<evidence type="ECO:0000256" key="5">
    <source>
        <dbReference type="SAM" id="Phobius"/>
    </source>
</evidence>
<dbReference type="SUPFAM" id="SSF103473">
    <property type="entry name" value="MFS general substrate transporter"/>
    <property type="match status" value="1"/>
</dbReference>
<feature type="transmembrane region" description="Helical" evidence="5">
    <location>
        <begin position="72"/>
        <end position="93"/>
    </location>
</feature>
<dbReference type="GO" id="GO:0070837">
    <property type="term" value="P:dehydroascorbic acid transport"/>
    <property type="evidence" value="ECO:0007669"/>
    <property type="project" value="TreeGrafter"/>
</dbReference>
<evidence type="ECO:0000313" key="6">
    <source>
        <dbReference type="EMBL" id="TSM12505.1"/>
    </source>
</evidence>
<name>A0A556U2M6_BAGYA</name>
<accession>A0A556U2M6</accession>
<dbReference type="EMBL" id="VCAZ01000041">
    <property type="protein sequence ID" value="TSM12505.1"/>
    <property type="molecule type" value="Genomic_DNA"/>
</dbReference>
<dbReference type="GO" id="GO:0055056">
    <property type="term" value="F:D-glucose transmembrane transporter activity"/>
    <property type="evidence" value="ECO:0007669"/>
    <property type="project" value="TreeGrafter"/>
</dbReference>
<evidence type="ECO:0000256" key="4">
    <source>
        <dbReference type="ARBA" id="ARBA00023136"/>
    </source>
</evidence>
<dbReference type="PANTHER" id="PTHR23503">
    <property type="entry name" value="SOLUTE CARRIER FAMILY 2"/>
    <property type="match status" value="1"/>
</dbReference>
<comment type="subcellular location">
    <subcellularLocation>
        <location evidence="1">Membrane</location>
        <topology evidence="1">Multi-pass membrane protein</topology>
    </subcellularLocation>
</comment>
<dbReference type="InterPro" id="IPR005828">
    <property type="entry name" value="MFS_sugar_transport-like"/>
</dbReference>
<keyword evidence="2 5" id="KW-0812">Transmembrane</keyword>
<dbReference type="OrthoDB" id="8959409at2759"/>
<keyword evidence="6" id="KW-0762">Sugar transport</keyword>
<protein>
    <submittedName>
        <fullName evidence="6">Solute carrier family 2, facilitated glucose transporter member 9</fullName>
    </submittedName>
</protein>
<dbReference type="GO" id="GO:0005886">
    <property type="term" value="C:plasma membrane"/>
    <property type="evidence" value="ECO:0007669"/>
    <property type="project" value="TreeGrafter"/>
</dbReference>
<keyword evidence="4 5" id="KW-0472">Membrane</keyword>
<dbReference type="GO" id="GO:0046323">
    <property type="term" value="P:D-glucose import"/>
    <property type="evidence" value="ECO:0007669"/>
    <property type="project" value="TreeGrafter"/>
</dbReference>
<organism evidence="6 7">
    <name type="scientific">Bagarius yarrelli</name>
    <name type="common">Goonch</name>
    <name type="synonym">Bagrus yarrelli</name>
    <dbReference type="NCBI Taxonomy" id="175774"/>
    <lineage>
        <taxon>Eukaryota</taxon>
        <taxon>Metazoa</taxon>
        <taxon>Chordata</taxon>
        <taxon>Craniata</taxon>
        <taxon>Vertebrata</taxon>
        <taxon>Euteleostomi</taxon>
        <taxon>Actinopterygii</taxon>
        <taxon>Neopterygii</taxon>
        <taxon>Teleostei</taxon>
        <taxon>Ostariophysi</taxon>
        <taxon>Siluriformes</taxon>
        <taxon>Sisoridae</taxon>
        <taxon>Sisorinae</taxon>
        <taxon>Bagarius</taxon>
    </lineage>
</organism>
<dbReference type="Pfam" id="PF00083">
    <property type="entry name" value="Sugar_tr"/>
    <property type="match status" value="1"/>
</dbReference>
<dbReference type="InterPro" id="IPR045263">
    <property type="entry name" value="GLUT"/>
</dbReference>
<evidence type="ECO:0000256" key="3">
    <source>
        <dbReference type="ARBA" id="ARBA00022989"/>
    </source>
</evidence>
<dbReference type="Gene3D" id="1.20.1250.20">
    <property type="entry name" value="MFS general substrate transporter like domains"/>
    <property type="match status" value="1"/>
</dbReference>
<dbReference type="PANTHER" id="PTHR23503:SF54">
    <property type="entry name" value="MAJOR FACILITATOR SUPERFAMILY (MFS) PROFILE DOMAIN-CONTAINING PROTEIN"/>
    <property type="match status" value="1"/>
</dbReference>
<proteinExistence type="predicted"/>
<feature type="transmembrane region" description="Helical" evidence="5">
    <location>
        <begin position="43"/>
        <end position="66"/>
    </location>
</feature>
<keyword evidence="7" id="KW-1185">Reference proteome</keyword>
<evidence type="ECO:0000256" key="2">
    <source>
        <dbReference type="ARBA" id="ARBA00022692"/>
    </source>
</evidence>
<comment type="caution">
    <text evidence="6">The sequence shown here is derived from an EMBL/GenBank/DDBJ whole genome shotgun (WGS) entry which is preliminary data.</text>
</comment>
<dbReference type="Proteomes" id="UP000319801">
    <property type="component" value="Unassembled WGS sequence"/>
</dbReference>
<gene>
    <name evidence="6" type="ORF">Baya_7906</name>
</gene>
<keyword evidence="3 5" id="KW-1133">Transmembrane helix</keyword>